<evidence type="ECO:0000313" key="4">
    <source>
        <dbReference type="Proteomes" id="UP000756387"/>
    </source>
</evidence>
<dbReference type="EMBL" id="JADCSA010000006">
    <property type="protein sequence ID" value="MBE7324504.1"/>
    <property type="molecule type" value="Genomic_DNA"/>
</dbReference>
<accession>A0ABR9RSF7</accession>
<protein>
    <submittedName>
        <fullName evidence="3">ADP-ribosylglycohydrolase family protein</fullName>
    </submittedName>
</protein>
<dbReference type="SUPFAM" id="SSF101478">
    <property type="entry name" value="ADP-ribosylglycohydrolase"/>
    <property type="match status" value="1"/>
</dbReference>
<keyword evidence="4" id="KW-1185">Reference proteome</keyword>
<sequence length="515" mass="53236">MDKRTRKTGALTSAQLDRATGVLLASAAGDALGAGYEFGSAPFDGTPAMIGGGLGGFAPGEWTDDTAQAVAIARVAASGADLRTPDALDAVAAGFAQWYADGPPDVGIQTAAVLRLAGRDADGATMTEAARRVHGATGRSAGNGSLMRTGPVALAHLDDPTALVEAALAVSALTHHQAEAGQAAALWCLMIRHAVLTGELPQAVEVVAELEAGLGGPGCVDWLAVLAEAESTEPSHFTSNGWSIGALQAAWSAITHTPVPDRLPCRHLQDALATAIGIGHDTDTVAAIAGALLGARWGGSAVPQEWQALLHGWGLEPGETDGAAALVRWALPTVRGGRAPGGSGWPLCERMDYRDWGGEETWVAHPFVDGVWIGGALPLDDLPEEITAVVSLCRVGTRQVRDGVVTHAVRLLDTVAEDNPNVAFVIDDAARTVLRLRDQGHRVYLHCVASHSRTPTVATRVAMLAGHSLEESYAAVCAALPAARPRQFLRDALAELAAGDAERARPAGSEVAQGR</sequence>
<dbReference type="InterPro" id="IPR005502">
    <property type="entry name" value="Ribosyl_crysJ1"/>
</dbReference>
<dbReference type="PANTHER" id="PTHR16222">
    <property type="entry name" value="ADP-RIBOSYLGLYCOHYDROLASE"/>
    <property type="match status" value="1"/>
</dbReference>
<dbReference type="SUPFAM" id="SSF52799">
    <property type="entry name" value="(Phosphotyrosine protein) phosphatases II"/>
    <property type="match status" value="1"/>
</dbReference>
<comment type="similarity">
    <text evidence="1">Belongs to the ADP-ribosylglycohydrolase family.</text>
</comment>
<dbReference type="Proteomes" id="UP000756387">
    <property type="component" value="Unassembled WGS sequence"/>
</dbReference>
<reference evidence="3 4" key="1">
    <citation type="submission" date="2020-10" db="EMBL/GenBank/DDBJ databases">
        <title>Nocardioides sp. isolated from sludge.</title>
        <authorList>
            <person name="Zhang X."/>
        </authorList>
    </citation>
    <scope>NUCLEOTIDE SEQUENCE [LARGE SCALE GENOMIC DNA]</scope>
    <source>
        <strain evidence="3 4">Y6</strain>
    </source>
</reference>
<evidence type="ECO:0000256" key="1">
    <source>
        <dbReference type="ARBA" id="ARBA00010702"/>
    </source>
</evidence>
<keyword evidence="2" id="KW-0378">Hydrolase</keyword>
<dbReference type="Pfam" id="PF03747">
    <property type="entry name" value="ADP_ribosyl_GH"/>
    <property type="match status" value="1"/>
</dbReference>
<evidence type="ECO:0000313" key="3">
    <source>
        <dbReference type="EMBL" id="MBE7324504.1"/>
    </source>
</evidence>
<dbReference type="Gene3D" id="3.90.190.10">
    <property type="entry name" value="Protein tyrosine phosphatase superfamily"/>
    <property type="match status" value="1"/>
</dbReference>
<name>A0ABR9RSF7_9ACTN</name>
<comment type="caution">
    <text evidence="3">The sequence shown here is derived from an EMBL/GenBank/DDBJ whole genome shotgun (WGS) entry which is preliminary data.</text>
</comment>
<dbReference type="RefSeq" id="WP_193637846.1">
    <property type="nucleotide sequence ID" value="NZ_JADCSA010000006.1"/>
</dbReference>
<proteinExistence type="inferred from homology"/>
<gene>
    <name evidence="3" type="ORF">IEQ44_07550</name>
</gene>
<dbReference type="PANTHER" id="PTHR16222:SF24">
    <property type="entry name" value="ADP-RIBOSYLHYDROLASE ARH3"/>
    <property type="match status" value="1"/>
</dbReference>
<dbReference type="InterPro" id="IPR036705">
    <property type="entry name" value="Ribosyl_crysJ1_sf"/>
</dbReference>
<evidence type="ECO:0000256" key="2">
    <source>
        <dbReference type="ARBA" id="ARBA00022801"/>
    </source>
</evidence>
<dbReference type="InterPro" id="IPR029021">
    <property type="entry name" value="Prot-tyrosine_phosphatase-like"/>
</dbReference>
<dbReference type="Gene3D" id="1.10.4080.10">
    <property type="entry name" value="ADP-ribosylation/Crystallin J1"/>
    <property type="match status" value="1"/>
</dbReference>
<dbReference type="InterPro" id="IPR050792">
    <property type="entry name" value="ADP-ribosylglycohydrolase"/>
</dbReference>
<organism evidence="3 4">
    <name type="scientific">Nocardioides malaquae</name>
    <dbReference type="NCBI Taxonomy" id="2773426"/>
    <lineage>
        <taxon>Bacteria</taxon>
        <taxon>Bacillati</taxon>
        <taxon>Actinomycetota</taxon>
        <taxon>Actinomycetes</taxon>
        <taxon>Propionibacteriales</taxon>
        <taxon>Nocardioidaceae</taxon>
        <taxon>Nocardioides</taxon>
    </lineage>
</organism>